<dbReference type="RefSeq" id="WP_109258241.1">
    <property type="nucleotide sequence ID" value="NZ_JRFS01000022.1"/>
</dbReference>
<feature type="domain" description="GmrSD restriction endonucleases N-terminal" evidence="2">
    <location>
        <begin position="28"/>
        <end position="130"/>
    </location>
</feature>
<evidence type="ECO:0000313" key="4">
    <source>
        <dbReference type="Proteomes" id="UP000245905"/>
    </source>
</evidence>
<feature type="compositionally biased region" description="Basic and acidic residues" evidence="1">
    <location>
        <begin position="337"/>
        <end position="346"/>
    </location>
</feature>
<sequence length="433" mass="48079">MAEKIMKKVTVKDYLNEVKAGGISTDVAIQRGNNQWKDLQKGEFISSLMKGFPIQEICTVVYKGETLLIDGLQRTTAFLGFYNNELAIEGSHSELDGKKYDELSEGDRNKFDNYEMNIEELRNVTKEELSEVFICLNSGKPVCTVQKLKGYAGYENANFINKMCKSDLLTKQADFTDMQKRNSADIECIVQGMILVDAYFNEVSEEPYNWKNISRKEQESYCENVLSHRTAEELKKYEDIIDYASSIGGNEIYKKTMIPAIIFLAKVAMVSEVTVEEFDKYVTKMGKEKPPAYKENMGSGNVSKNSTVGRIKALFDDFKKEYPKKVTMELDFDTSNKKKVDKAKTKDSKKKATKSKTVADKETTEVSANPDATKDTAEVASTDVSSTNGVSSEAAADASSDTSVATNEDSASDSSEADADPTKDVSDGTEVVA</sequence>
<proteinExistence type="predicted"/>
<accession>A0A2U2EG33</accession>
<feature type="region of interest" description="Disordered" evidence="1">
    <location>
        <begin position="337"/>
        <end position="433"/>
    </location>
</feature>
<dbReference type="Proteomes" id="UP000245905">
    <property type="component" value="Unassembled WGS sequence"/>
</dbReference>
<evidence type="ECO:0000256" key="1">
    <source>
        <dbReference type="SAM" id="MobiDB-lite"/>
    </source>
</evidence>
<evidence type="ECO:0000259" key="2">
    <source>
        <dbReference type="Pfam" id="PF03235"/>
    </source>
</evidence>
<organism evidence="3 4">
    <name type="scientific">Agathobacter rectalis</name>
    <dbReference type="NCBI Taxonomy" id="39491"/>
    <lineage>
        <taxon>Bacteria</taxon>
        <taxon>Bacillati</taxon>
        <taxon>Bacillota</taxon>
        <taxon>Clostridia</taxon>
        <taxon>Lachnospirales</taxon>
        <taxon>Lachnospiraceae</taxon>
        <taxon>Agathobacter</taxon>
    </lineage>
</organism>
<dbReference type="AlphaFoldDB" id="A0A2U2EG33"/>
<gene>
    <name evidence="3" type="ORF">LD38_10745</name>
</gene>
<reference evidence="3 4" key="1">
    <citation type="submission" date="2014-09" db="EMBL/GenBank/DDBJ databases">
        <title>Butyrate-producing bacteria isolated from human gut.</title>
        <authorList>
            <person name="Zhang Q."/>
            <person name="Zhao L."/>
        </authorList>
    </citation>
    <scope>NUCLEOTIDE SEQUENCE [LARGE SCALE GENOMIC DNA]</scope>
    <source>
        <strain evidence="3 4">R22</strain>
    </source>
</reference>
<dbReference type="PANTHER" id="PTHR39639:SF1">
    <property type="entry name" value="DUF262 DOMAIN-CONTAINING PROTEIN"/>
    <property type="match status" value="1"/>
</dbReference>
<evidence type="ECO:0000313" key="3">
    <source>
        <dbReference type="EMBL" id="PWE83312.1"/>
    </source>
</evidence>
<protein>
    <recommendedName>
        <fullName evidence="2">GmrSD restriction endonucleases N-terminal domain-containing protein</fullName>
    </recommendedName>
</protein>
<dbReference type="Pfam" id="PF03235">
    <property type="entry name" value="GmrSD_N"/>
    <property type="match status" value="1"/>
</dbReference>
<dbReference type="EMBL" id="JRFS01000022">
    <property type="protein sequence ID" value="PWE83312.1"/>
    <property type="molecule type" value="Genomic_DNA"/>
</dbReference>
<dbReference type="InterPro" id="IPR004919">
    <property type="entry name" value="GmrSD_N"/>
</dbReference>
<dbReference type="PANTHER" id="PTHR39639">
    <property type="entry name" value="CHROMOSOME 16, WHOLE GENOME SHOTGUN SEQUENCE"/>
    <property type="match status" value="1"/>
</dbReference>
<feature type="compositionally biased region" description="Low complexity" evidence="1">
    <location>
        <begin position="390"/>
        <end position="414"/>
    </location>
</feature>
<name>A0A2U2EG33_9FIRM</name>
<comment type="caution">
    <text evidence="3">The sequence shown here is derived from an EMBL/GenBank/DDBJ whole genome shotgun (WGS) entry which is preliminary data.</text>
</comment>